<dbReference type="EMBL" id="FOAB01000008">
    <property type="protein sequence ID" value="SEM05044.1"/>
    <property type="molecule type" value="Genomic_DNA"/>
</dbReference>
<dbReference type="NCBIfam" id="TIGR03519">
    <property type="entry name" value="T9SS_PorP_fam"/>
    <property type="match status" value="1"/>
</dbReference>
<feature type="signal peptide" evidence="1">
    <location>
        <begin position="1"/>
        <end position="22"/>
    </location>
</feature>
<evidence type="ECO:0000313" key="2">
    <source>
        <dbReference type="EMBL" id="SEM05044.1"/>
    </source>
</evidence>
<gene>
    <name evidence="2" type="ORF">SAMN04487910_3973</name>
</gene>
<evidence type="ECO:0000256" key="1">
    <source>
        <dbReference type="SAM" id="SignalP"/>
    </source>
</evidence>
<dbReference type="InterPro" id="IPR019861">
    <property type="entry name" value="PorP/SprF_Bacteroidetes"/>
</dbReference>
<organism evidence="2 3">
    <name type="scientific">Aquimarina amphilecti</name>
    <dbReference type="NCBI Taxonomy" id="1038014"/>
    <lineage>
        <taxon>Bacteria</taxon>
        <taxon>Pseudomonadati</taxon>
        <taxon>Bacteroidota</taxon>
        <taxon>Flavobacteriia</taxon>
        <taxon>Flavobacteriales</taxon>
        <taxon>Flavobacteriaceae</taxon>
        <taxon>Aquimarina</taxon>
    </lineage>
</organism>
<reference evidence="2 3" key="1">
    <citation type="submission" date="2016-10" db="EMBL/GenBank/DDBJ databases">
        <authorList>
            <person name="de Groot N.N."/>
        </authorList>
    </citation>
    <scope>NUCLEOTIDE SEQUENCE [LARGE SCALE GENOMIC DNA]</scope>
    <source>
        <strain evidence="2 3">DSM 25232</strain>
    </source>
</reference>
<dbReference type="STRING" id="1038014.SAMN04487910_3973"/>
<name>A0A1H7V7R1_AQUAM</name>
<sequence length="304" mass="34448">MTKHIYKILTILILLVCKNAIQAQQTPVFSDYYYNPVLINPAHSGYSSDTEVSLSNFGYLNEFEGSPRTFSGILNTSVFDDKVGISGGFISDQIGVTSATTIFGSYAYKILLDENYNRARWWNYNPNVLSFGLTTGVLFFNEDLSRLNIQGDPNFENDVNVTVPTFGFGALYNHNKLYIGFSVQNLFSDSIASDQNVNIQTPYYLYGGYRLYLSRFQEIRLQPSMLVKFEADAPAQFDFNVSVNYKNRIEVGGGYRSSSSFNGLIGLYFLENWRFAYSYTAFDRNTPFNNTNGFILTYKSGEGF</sequence>
<keyword evidence="1" id="KW-0732">Signal</keyword>
<evidence type="ECO:0000313" key="3">
    <source>
        <dbReference type="Proteomes" id="UP000198521"/>
    </source>
</evidence>
<accession>A0A1H7V7R1</accession>
<proteinExistence type="predicted"/>
<dbReference type="Proteomes" id="UP000198521">
    <property type="component" value="Unassembled WGS sequence"/>
</dbReference>
<dbReference type="RefSeq" id="WP_091411658.1">
    <property type="nucleotide sequence ID" value="NZ_FOAB01000008.1"/>
</dbReference>
<keyword evidence="3" id="KW-1185">Reference proteome</keyword>
<dbReference type="OrthoDB" id="1172751at2"/>
<dbReference type="Pfam" id="PF11751">
    <property type="entry name" value="PorP_SprF"/>
    <property type="match status" value="1"/>
</dbReference>
<feature type="chain" id="PRO_5011703214" evidence="1">
    <location>
        <begin position="23"/>
        <end position="304"/>
    </location>
</feature>
<dbReference type="AlphaFoldDB" id="A0A1H7V7R1"/>
<protein>
    <submittedName>
        <fullName evidence="2">Type IX secretion system membrane protein, PorP/SprF family</fullName>
    </submittedName>
</protein>